<dbReference type="EMBL" id="JARQZJ010000031">
    <property type="protein sequence ID" value="KAK9874128.1"/>
    <property type="molecule type" value="Genomic_DNA"/>
</dbReference>
<feature type="non-terminal residue" evidence="2">
    <location>
        <position position="77"/>
    </location>
</feature>
<protein>
    <submittedName>
        <fullName evidence="2">Uncharacterized protein</fullName>
    </submittedName>
</protein>
<dbReference type="Proteomes" id="UP001431783">
    <property type="component" value="Unassembled WGS sequence"/>
</dbReference>
<proteinExistence type="predicted"/>
<evidence type="ECO:0000313" key="2">
    <source>
        <dbReference type="EMBL" id="KAK9874128.1"/>
    </source>
</evidence>
<feature type="compositionally biased region" description="Basic residues" evidence="1">
    <location>
        <begin position="37"/>
        <end position="51"/>
    </location>
</feature>
<feature type="region of interest" description="Disordered" evidence="1">
    <location>
        <begin position="25"/>
        <end position="51"/>
    </location>
</feature>
<gene>
    <name evidence="2" type="ORF">WA026_002482</name>
</gene>
<reference evidence="2 3" key="1">
    <citation type="submission" date="2023-03" db="EMBL/GenBank/DDBJ databases">
        <title>Genome insight into feeding habits of ladybird beetles.</title>
        <authorList>
            <person name="Li H.-S."/>
            <person name="Huang Y.-H."/>
            <person name="Pang H."/>
        </authorList>
    </citation>
    <scope>NUCLEOTIDE SEQUENCE [LARGE SCALE GENOMIC DNA]</scope>
    <source>
        <strain evidence="2">SYSU_2023b</strain>
        <tissue evidence="2">Whole body</tissue>
    </source>
</reference>
<keyword evidence="3" id="KW-1185">Reference proteome</keyword>
<feature type="non-terminal residue" evidence="2">
    <location>
        <position position="1"/>
    </location>
</feature>
<evidence type="ECO:0000313" key="3">
    <source>
        <dbReference type="Proteomes" id="UP001431783"/>
    </source>
</evidence>
<accession>A0AAW1U0B6</accession>
<evidence type="ECO:0000256" key="1">
    <source>
        <dbReference type="SAM" id="MobiDB-lite"/>
    </source>
</evidence>
<organism evidence="2 3">
    <name type="scientific">Henosepilachna vigintioctopunctata</name>
    <dbReference type="NCBI Taxonomy" id="420089"/>
    <lineage>
        <taxon>Eukaryota</taxon>
        <taxon>Metazoa</taxon>
        <taxon>Ecdysozoa</taxon>
        <taxon>Arthropoda</taxon>
        <taxon>Hexapoda</taxon>
        <taxon>Insecta</taxon>
        <taxon>Pterygota</taxon>
        <taxon>Neoptera</taxon>
        <taxon>Endopterygota</taxon>
        <taxon>Coleoptera</taxon>
        <taxon>Polyphaga</taxon>
        <taxon>Cucujiformia</taxon>
        <taxon>Coccinelloidea</taxon>
        <taxon>Coccinellidae</taxon>
        <taxon>Epilachninae</taxon>
        <taxon>Epilachnini</taxon>
        <taxon>Henosepilachna</taxon>
    </lineage>
</organism>
<comment type="caution">
    <text evidence="2">The sequence shown here is derived from an EMBL/GenBank/DDBJ whole genome shotgun (WGS) entry which is preliminary data.</text>
</comment>
<sequence>ETSVRTIEENSKSICGIIFHAWQNTGNDHKDTLGKNAKTKKTKRGSIGRPKKKKINGITAVEGKQWMEIAKHRRRSR</sequence>
<dbReference type="AlphaFoldDB" id="A0AAW1U0B6"/>
<name>A0AAW1U0B6_9CUCU</name>